<keyword evidence="2" id="KW-1185">Reference proteome</keyword>
<evidence type="ECO:0008006" key="3">
    <source>
        <dbReference type="Google" id="ProtNLM"/>
    </source>
</evidence>
<accession>A0ABZ0BBJ7</accession>
<gene>
    <name evidence="1" type="ORF">RPR59_04775</name>
</gene>
<name>A0ABZ0BBJ7_9SPHN</name>
<sequence length="102" mass="11250">MVRFVAGTKHIIARFPFRLWKGVTSMVQVRQKTIPGRSGYRVSYRMNEVNHCPGCGNTQWEVGRMTAECSFCHAAVPINEGGMTGVGLIRTTRPAEKAPLAA</sequence>
<dbReference type="Proteomes" id="UP001302249">
    <property type="component" value="Chromosome"/>
</dbReference>
<organism evidence="1 2">
    <name type="scientific">Stakelama saccharophila</name>
    <dbReference type="NCBI Taxonomy" id="3075605"/>
    <lineage>
        <taxon>Bacteria</taxon>
        <taxon>Pseudomonadati</taxon>
        <taxon>Pseudomonadota</taxon>
        <taxon>Alphaproteobacteria</taxon>
        <taxon>Sphingomonadales</taxon>
        <taxon>Sphingomonadaceae</taxon>
        <taxon>Stakelama</taxon>
    </lineage>
</organism>
<evidence type="ECO:0000313" key="1">
    <source>
        <dbReference type="EMBL" id="WNO54572.1"/>
    </source>
</evidence>
<protein>
    <recommendedName>
        <fullName evidence="3">Transposase</fullName>
    </recommendedName>
</protein>
<evidence type="ECO:0000313" key="2">
    <source>
        <dbReference type="Proteomes" id="UP001302249"/>
    </source>
</evidence>
<proteinExistence type="predicted"/>
<dbReference type="RefSeq" id="WP_313917214.1">
    <property type="nucleotide sequence ID" value="NZ_CP135076.1"/>
</dbReference>
<reference evidence="1 2" key="1">
    <citation type="submission" date="2023-09" db="EMBL/GenBank/DDBJ databases">
        <authorList>
            <person name="Rey-Velasco X."/>
        </authorList>
    </citation>
    <scope>NUCLEOTIDE SEQUENCE [LARGE SCALE GENOMIC DNA]</scope>
    <source>
        <strain evidence="1 2">W311</strain>
    </source>
</reference>
<dbReference type="EMBL" id="CP135076">
    <property type="protein sequence ID" value="WNO54572.1"/>
    <property type="molecule type" value="Genomic_DNA"/>
</dbReference>